<evidence type="ECO:0000313" key="3">
    <source>
        <dbReference type="Proteomes" id="UP000647017"/>
    </source>
</evidence>
<feature type="region of interest" description="Disordered" evidence="1">
    <location>
        <begin position="1"/>
        <end position="23"/>
    </location>
</feature>
<proteinExistence type="predicted"/>
<name>A0ABQ4HYL8_9ACTN</name>
<gene>
    <name evidence="2" type="ORF">Van01_39790</name>
</gene>
<comment type="caution">
    <text evidence="2">The sequence shown here is derived from an EMBL/GenBank/DDBJ whole genome shotgun (WGS) entry which is preliminary data.</text>
</comment>
<keyword evidence="3" id="KW-1185">Reference proteome</keyword>
<dbReference type="Proteomes" id="UP000647017">
    <property type="component" value="Unassembled WGS sequence"/>
</dbReference>
<protein>
    <submittedName>
        <fullName evidence="2">Uncharacterized protein</fullName>
    </submittedName>
</protein>
<evidence type="ECO:0000313" key="2">
    <source>
        <dbReference type="EMBL" id="GIJ10765.1"/>
    </source>
</evidence>
<sequence length="118" mass="12538">MTMPDGTPQGPWHPIHHPVGLDFDRADTEGVDAVRSQPLGIGGEPLPGRNAPITVPGLACGHIEGDLHDDECAYWRGVASGEYAAPVVHLPPYDLRDLRARGVTAAELHRAEHGRGAA</sequence>
<dbReference type="EMBL" id="BOOZ01000024">
    <property type="protein sequence ID" value="GIJ10765.1"/>
    <property type="molecule type" value="Genomic_DNA"/>
</dbReference>
<evidence type="ECO:0000256" key="1">
    <source>
        <dbReference type="SAM" id="MobiDB-lite"/>
    </source>
</evidence>
<reference evidence="2 3" key="1">
    <citation type="submission" date="2021-01" db="EMBL/GenBank/DDBJ databases">
        <title>Whole genome shotgun sequence of Verrucosispora andamanensis NBRC 109075.</title>
        <authorList>
            <person name="Komaki H."/>
            <person name="Tamura T."/>
        </authorList>
    </citation>
    <scope>NUCLEOTIDE SEQUENCE [LARGE SCALE GENOMIC DNA]</scope>
    <source>
        <strain evidence="2 3">NBRC 109075</strain>
    </source>
</reference>
<dbReference type="RefSeq" id="WP_204009834.1">
    <property type="nucleotide sequence ID" value="NZ_BOOZ01000024.1"/>
</dbReference>
<organism evidence="2 3">
    <name type="scientific">Micromonospora andamanensis</name>
    <dbReference type="NCBI Taxonomy" id="1287068"/>
    <lineage>
        <taxon>Bacteria</taxon>
        <taxon>Bacillati</taxon>
        <taxon>Actinomycetota</taxon>
        <taxon>Actinomycetes</taxon>
        <taxon>Micromonosporales</taxon>
        <taxon>Micromonosporaceae</taxon>
        <taxon>Micromonospora</taxon>
    </lineage>
</organism>
<accession>A0ABQ4HYL8</accession>